<evidence type="ECO:0000313" key="1">
    <source>
        <dbReference type="EMBL" id="KAI3784787.1"/>
    </source>
</evidence>
<proteinExistence type="predicted"/>
<reference evidence="2" key="1">
    <citation type="journal article" date="2022" name="Mol. Ecol. Resour.">
        <title>The genomes of chicory, endive, great burdock and yacon provide insights into Asteraceae palaeo-polyploidization history and plant inulin production.</title>
        <authorList>
            <person name="Fan W."/>
            <person name="Wang S."/>
            <person name="Wang H."/>
            <person name="Wang A."/>
            <person name="Jiang F."/>
            <person name="Liu H."/>
            <person name="Zhao H."/>
            <person name="Xu D."/>
            <person name="Zhang Y."/>
        </authorList>
    </citation>
    <scope>NUCLEOTIDE SEQUENCE [LARGE SCALE GENOMIC DNA]</scope>
    <source>
        <strain evidence="2">cv. Yunnan</strain>
    </source>
</reference>
<comment type="caution">
    <text evidence="1">The sequence shown here is derived from an EMBL/GenBank/DDBJ whole genome shotgun (WGS) entry which is preliminary data.</text>
</comment>
<accession>A0ACB9GN19</accession>
<protein>
    <submittedName>
        <fullName evidence="1">Uncharacterized protein</fullName>
    </submittedName>
</protein>
<sequence>MVASLKGDTYGFGVVLLELATGQKPTNVTIAEEGCKGNLVDWVNQLSGNCVTKVKARWSMYKVYEALNSMAQEVGLSEDHDEFPLLLDNQNDAI</sequence>
<evidence type="ECO:0000313" key="2">
    <source>
        <dbReference type="Proteomes" id="UP001056120"/>
    </source>
</evidence>
<dbReference type="Proteomes" id="UP001056120">
    <property type="component" value="Linkage Group LG14"/>
</dbReference>
<gene>
    <name evidence="1" type="ORF">L1987_43892</name>
</gene>
<organism evidence="1 2">
    <name type="scientific">Smallanthus sonchifolius</name>
    <dbReference type="NCBI Taxonomy" id="185202"/>
    <lineage>
        <taxon>Eukaryota</taxon>
        <taxon>Viridiplantae</taxon>
        <taxon>Streptophyta</taxon>
        <taxon>Embryophyta</taxon>
        <taxon>Tracheophyta</taxon>
        <taxon>Spermatophyta</taxon>
        <taxon>Magnoliopsida</taxon>
        <taxon>eudicotyledons</taxon>
        <taxon>Gunneridae</taxon>
        <taxon>Pentapetalae</taxon>
        <taxon>asterids</taxon>
        <taxon>campanulids</taxon>
        <taxon>Asterales</taxon>
        <taxon>Asteraceae</taxon>
        <taxon>Asteroideae</taxon>
        <taxon>Heliantheae alliance</taxon>
        <taxon>Millerieae</taxon>
        <taxon>Smallanthus</taxon>
    </lineage>
</organism>
<name>A0ACB9GN19_9ASTR</name>
<dbReference type="EMBL" id="CM042031">
    <property type="protein sequence ID" value="KAI3784787.1"/>
    <property type="molecule type" value="Genomic_DNA"/>
</dbReference>
<reference evidence="1 2" key="2">
    <citation type="journal article" date="2022" name="Mol. Ecol. Resour.">
        <title>The genomes of chicory, endive, great burdock and yacon provide insights into Asteraceae paleo-polyploidization history and plant inulin production.</title>
        <authorList>
            <person name="Fan W."/>
            <person name="Wang S."/>
            <person name="Wang H."/>
            <person name="Wang A."/>
            <person name="Jiang F."/>
            <person name="Liu H."/>
            <person name="Zhao H."/>
            <person name="Xu D."/>
            <person name="Zhang Y."/>
        </authorList>
    </citation>
    <scope>NUCLEOTIDE SEQUENCE [LARGE SCALE GENOMIC DNA]</scope>
    <source>
        <strain evidence="2">cv. Yunnan</strain>
        <tissue evidence="1">Leaves</tissue>
    </source>
</reference>
<keyword evidence="2" id="KW-1185">Reference proteome</keyword>